<comment type="caution">
    <text evidence="2">The sequence shown here is derived from an EMBL/GenBank/DDBJ whole genome shotgun (WGS) entry which is preliminary data.</text>
</comment>
<evidence type="ECO:0000313" key="2">
    <source>
        <dbReference type="EMBL" id="MFC0625936.1"/>
    </source>
</evidence>
<organism evidence="2 3">
    <name type="scientific">Kribbella deserti</name>
    <dbReference type="NCBI Taxonomy" id="1926257"/>
    <lineage>
        <taxon>Bacteria</taxon>
        <taxon>Bacillati</taxon>
        <taxon>Actinomycetota</taxon>
        <taxon>Actinomycetes</taxon>
        <taxon>Propionibacteriales</taxon>
        <taxon>Kribbellaceae</taxon>
        <taxon>Kribbella</taxon>
    </lineage>
</organism>
<sequence length="349" mass="37704">MSPRWPVVTGTLTAAWSFAYGAAGLAWTLDAPGYPFAVVHEDRTTMSLLEGTPVEVVGPILCGLGLFGGVVALLMTFRPPQGRRSVLVFGWLLAVTLALLIPDFTLLAMIAFAPAIVVFIFTGVPGPQELGDIVYWHRLNLLIVFAGGVLWAFTTLAYQRRSRGACLACGSTRVDPAKALRWGRWAVAVAVLSTIPYELTRAAWYFGWPLGITDEFHQMMVDTPGMLEIGLAMALASIGGSLLTHGLVRPWGEVYPRWIWFRAGRRVPPRLAIIPAGLVALALVPAGLMNLRLPFEEGLWALNGPGVLWTVWGVALGVATYAYHLRRRTACAKCGATSRSAVPAGHSSE</sequence>
<dbReference type="EMBL" id="JBHLTC010000019">
    <property type="protein sequence ID" value="MFC0625936.1"/>
    <property type="molecule type" value="Genomic_DNA"/>
</dbReference>
<evidence type="ECO:0000256" key="1">
    <source>
        <dbReference type="SAM" id="Phobius"/>
    </source>
</evidence>
<gene>
    <name evidence="2" type="ORF">ACFFGN_17795</name>
</gene>
<evidence type="ECO:0000313" key="3">
    <source>
        <dbReference type="Proteomes" id="UP001589890"/>
    </source>
</evidence>
<keyword evidence="1" id="KW-0472">Membrane</keyword>
<feature type="transmembrane region" description="Helical" evidence="1">
    <location>
        <begin position="226"/>
        <end position="248"/>
    </location>
</feature>
<feature type="transmembrane region" description="Helical" evidence="1">
    <location>
        <begin position="300"/>
        <end position="323"/>
    </location>
</feature>
<keyword evidence="1" id="KW-1133">Transmembrane helix</keyword>
<feature type="transmembrane region" description="Helical" evidence="1">
    <location>
        <begin position="56"/>
        <end position="76"/>
    </location>
</feature>
<name>A0ABV6QMR8_9ACTN</name>
<protein>
    <submittedName>
        <fullName evidence="2">NYN domain-containing protein</fullName>
    </submittedName>
</protein>
<dbReference type="Proteomes" id="UP001589890">
    <property type="component" value="Unassembled WGS sequence"/>
</dbReference>
<feature type="transmembrane region" description="Helical" evidence="1">
    <location>
        <begin position="88"/>
        <end position="121"/>
    </location>
</feature>
<reference evidence="2 3" key="1">
    <citation type="submission" date="2024-09" db="EMBL/GenBank/DDBJ databases">
        <authorList>
            <person name="Sun Q."/>
            <person name="Mori K."/>
        </authorList>
    </citation>
    <scope>NUCLEOTIDE SEQUENCE [LARGE SCALE GENOMIC DNA]</scope>
    <source>
        <strain evidence="2 3">CGMCC 1.15906</strain>
    </source>
</reference>
<keyword evidence="1" id="KW-0812">Transmembrane</keyword>
<proteinExistence type="predicted"/>
<feature type="transmembrane region" description="Helical" evidence="1">
    <location>
        <begin position="185"/>
        <end position="206"/>
    </location>
</feature>
<keyword evidence="3" id="KW-1185">Reference proteome</keyword>
<feature type="transmembrane region" description="Helical" evidence="1">
    <location>
        <begin position="133"/>
        <end position="153"/>
    </location>
</feature>
<accession>A0ABV6QMR8</accession>
<dbReference type="RefSeq" id="WP_380048887.1">
    <property type="nucleotide sequence ID" value="NZ_JBHLTC010000019.1"/>
</dbReference>
<feature type="transmembrane region" description="Helical" evidence="1">
    <location>
        <begin position="269"/>
        <end position="288"/>
    </location>
</feature>